<feature type="domain" description="Translation initiation factor IF2/IF5" evidence="1">
    <location>
        <begin position="15"/>
        <end position="120"/>
    </location>
</feature>
<dbReference type="SMART" id="SM00653">
    <property type="entry name" value="eIF2B_5"/>
    <property type="match status" value="1"/>
</dbReference>
<dbReference type="InterPro" id="IPR002735">
    <property type="entry name" value="Transl_init_fac_IF2/IF5_dom"/>
</dbReference>
<evidence type="ECO:0000259" key="1">
    <source>
        <dbReference type="SMART" id="SM00653"/>
    </source>
</evidence>
<sequence length="125" mass="14619">MSMNIQGLTDIIDPFYRYKMQKLNVVSQKNKTVINNFGKVATDLERPPELLYNYFKKKFSISMSLQDNNTVLSTTAKLSYADFEKVLREFIEEYVLCPKCRLPELVLNVKSRICKSCSYQSNIRK</sequence>
<reference evidence="2" key="1">
    <citation type="submission" date="2018-10" db="EMBL/GenBank/DDBJ databases">
        <title>Hidden diversity of soil giant viruses.</title>
        <authorList>
            <person name="Schulz F."/>
            <person name="Alteio L."/>
            <person name="Goudeau D."/>
            <person name="Ryan E.M."/>
            <person name="Malmstrom R.R."/>
            <person name="Blanchard J."/>
            <person name="Woyke T."/>
        </authorList>
    </citation>
    <scope>NUCLEOTIDE SEQUENCE</scope>
    <source>
        <strain evidence="2">BAV1</strain>
    </source>
</reference>
<dbReference type="EMBL" id="MK072006">
    <property type="protein sequence ID" value="AYV77036.1"/>
    <property type="molecule type" value="Genomic_DNA"/>
</dbReference>
<gene>
    <name evidence="2" type="ORF">Barrevirus9_5</name>
</gene>
<dbReference type="SUPFAM" id="SSF100966">
    <property type="entry name" value="Translation initiation factor 2 beta, aIF2beta, N-terminal domain"/>
    <property type="match status" value="1"/>
</dbReference>
<accession>A0A3G4ZQ67</accession>
<protein>
    <submittedName>
        <fullName evidence="2">Translation initiation factor 2 subunit beta</fullName>
    </submittedName>
</protein>
<dbReference type="InterPro" id="IPR016189">
    <property type="entry name" value="Transl_init_fac_IF2/IF5_N"/>
</dbReference>
<dbReference type="Gene3D" id="3.30.30.170">
    <property type="match status" value="1"/>
</dbReference>
<dbReference type="InterPro" id="IPR045196">
    <property type="entry name" value="IF2/IF5"/>
</dbReference>
<organism evidence="2">
    <name type="scientific">Barrevirus sp</name>
    <dbReference type="NCBI Taxonomy" id="2487763"/>
    <lineage>
        <taxon>Viruses</taxon>
        <taxon>Varidnaviria</taxon>
        <taxon>Bamfordvirae</taxon>
        <taxon>Nucleocytoviricota</taxon>
        <taxon>Megaviricetes</taxon>
        <taxon>Imitervirales</taxon>
        <taxon>Mimiviridae</taxon>
        <taxon>Klosneuvirinae</taxon>
    </lineage>
</organism>
<name>A0A3G4ZQ67_9VIRU</name>
<dbReference type="PANTHER" id="PTHR23001">
    <property type="entry name" value="EUKARYOTIC TRANSLATION INITIATION FACTOR"/>
    <property type="match status" value="1"/>
</dbReference>
<dbReference type="GO" id="GO:0005092">
    <property type="term" value="F:GDP-dissociation inhibitor activity"/>
    <property type="evidence" value="ECO:0007669"/>
    <property type="project" value="TreeGrafter"/>
</dbReference>
<evidence type="ECO:0000313" key="2">
    <source>
        <dbReference type="EMBL" id="AYV77036.1"/>
    </source>
</evidence>
<keyword evidence="2" id="KW-0396">Initiation factor</keyword>
<dbReference type="PANTHER" id="PTHR23001:SF7">
    <property type="entry name" value="EUKARYOTIC TRANSLATION INITIATION FACTOR 5"/>
    <property type="match status" value="1"/>
</dbReference>
<dbReference type="Pfam" id="PF01873">
    <property type="entry name" value="eIF-5_eIF-2B"/>
    <property type="match status" value="1"/>
</dbReference>
<proteinExistence type="predicted"/>
<keyword evidence="2" id="KW-0648">Protein biosynthesis</keyword>